<reference evidence="1" key="1">
    <citation type="submission" date="2022-10" db="EMBL/GenBank/DDBJ databases">
        <title>The complete genomes of actinobacterial strains from the NBC collection.</title>
        <authorList>
            <person name="Joergensen T.S."/>
            <person name="Alvarez Arevalo M."/>
            <person name="Sterndorff E.B."/>
            <person name="Faurdal D."/>
            <person name="Vuksanovic O."/>
            <person name="Mourched A.-S."/>
            <person name="Charusanti P."/>
            <person name="Shaw S."/>
            <person name="Blin K."/>
            <person name="Weber T."/>
        </authorList>
    </citation>
    <scope>NUCLEOTIDE SEQUENCE</scope>
    <source>
        <strain evidence="1">NBC_00303</strain>
    </source>
</reference>
<sequence>MSGISSTSMAVLTAAIEDYRVLTPPDEATPAGLATAIGEYLASSGLTICPDTDA</sequence>
<evidence type="ECO:0000313" key="2">
    <source>
        <dbReference type="Proteomes" id="UP001432312"/>
    </source>
</evidence>
<name>A0ABZ1QEL3_9ACTN</name>
<dbReference type="RefSeq" id="WP_328739907.1">
    <property type="nucleotide sequence ID" value="NZ_CP108036.1"/>
</dbReference>
<dbReference type="GeneID" id="95498948"/>
<accession>A0ABZ1QEL3</accession>
<dbReference type="Proteomes" id="UP001432312">
    <property type="component" value="Chromosome"/>
</dbReference>
<evidence type="ECO:0000313" key="1">
    <source>
        <dbReference type="EMBL" id="WUN81117.1"/>
    </source>
</evidence>
<organism evidence="1 2">
    <name type="scientific">Streptomyces erythrochromogenes</name>
    <dbReference type="NCBI Taxonomy" id="285574"/>
    <lineage>
        <taxon>Bacteria</taxon>
        <taxon>Bacillati</taxon>
        <taxon>Actinomycetota</taxon>
        <taxon>Actinomycetes</taxon>
        <taxon>Kitasatosporales</taxon>
        <taxon>Streptomycetaceae</taxon>
        <taxon>Streptomyces</taxon>
    </lineage>
</organism>
<protein>
    <submittedName>
        <fullName evidence="1">Uncharacterized protein</fullName>
    </submittedName>
</protein>
<dbReference type="EMBL" id="CP108036">
    <property type="protein sequence ID" value="WUN81117.1"/>
    <property type="molecule type" value="Genomic_DNA"/>
</dbReference>
<proteinExistence type="predicted"/>
<gene>
    <name evidence="1" type="ORF">OHA91_22905</name>
</gene>
<keyword evidence="2" id="KW-1185">Reference proteome</keyword>